<reference evidence="2 3" key="1">
    <citation type="submission" date="2015-02" db="EMBL/GenBank/DDBJ databases">
        <authorList>
            <person name="Ju K.-S."/>
            <person name="Doroghazi J.R."/>
            <person name="Metcalf W."/>
        </authorList>
    </citation>
    <scope>NUCLEOTIDE SEQUENCE [LARGE SCALE GENOMIC DNA]</scope>
    <source>
        <strain evidence="2 3">NRRL ISP-5550</strain>
    </source>
</reference>
<organism evidence="2 3">
    <name type="scientific">Streptomyces katrae</name>
    <dbReference type="NCBI Taxonomy" id="68223"/>
    <lineage>
        <taxon>Bacteria</taxon>
        <taxon>Bacillati</taxon>
        <taxon>Actinomycetota</taxon>
        <taxon>Actinomycetes</taxon>
        <taxon>Kitasatosporales</taxon>
        <taxon>Streptomycetaceae</taxon>
        <taxon>Streptomyces</taxon>
    </lineage>
</organism>
<comment type="caution">
    <text evidence="2">The sequence shown here is derived from an EMBL/GenBank/DDBJ whole genome shotgun (WGS) entry which is preliminary data.</text>
</comment>
<dbReference type="InterPro" id="IPR032710">
    <property type="entry name" value="NTF2-like_dom_sf"/>
</dbReference>
<evidence type="ECO:0000259" key="1">
    <source>
        <dbReference type="Pfam" id="PF12680"/>
    </source>
</evidence>
<dbReference type="Gene3D" id="3.10.450.50">
    <property type="match status" value="1"/>
</dbReference>
<dbReference type="EMBL" id="JZWV01000057">
    <property type="protein sequence ID" value="KJY38646.1"/>
    <property type="molecule type" value="Genomic_DNA"/>
</dbReference>
<dbReference type="SUPFAM" id="SSF54427">
    <property type="entry name" value="NTF2-like"/>
    <property type="match status" value="1"/>
</dbReference>
<gene>
    <name evidence="2" type="ORF">VR44_03140</name>
</gene>
<dbReference type="PATRIC" id="fig|68223.7.peg.7843"/>
<dbReference type="InterPro" id="IPR037401">
    <property type="entry name" value="SnoaL-like"/>
</dbReference>
<feature type="domain" description="SnoaL-like" evidence="1">
    <location>
        <begin position="7"/>
        <end position="106"/>
    </location>
</feature>
<accession>A0A0F4K072</accession>
<dbReference type="RefSeq" id="WP_045945798.1">
    <property type="nucleotide sequence ID" value="NZ_JZWV01000057.1"/>
</dbReference>
<protein>
    <recommendedName>
        <fullName evidence="1">SnoaL-like domain-containing protein</fullName>
    </recommendedName>
</protein>
<dbReference type="AlphaFoldDB" id="A0A0F4K072"/>
<evidence type="ECO:0000313" key="3">
    <source>
        <dbReference type="Proteomes" id="UP000033551"/>
    </source>
</evidence>
<name>A0A0F4K072_9ACTN</name>
<dbReference type="Proteomes" id="UP000033551">
    <property type="component" value="Unassembled WGS sequence"/>
</dbReference>
<proteinExistence type="predicted"/>
<evidence type="ECO:0000313" key="2">
    <source>
        <dbReference type="EMBL" id="KJY38646.1"/>
    </source>
</evidence>
<sequence length="142" mass="15572">MEPLKVVARLWERIEARDWHGVAALVAEDAVIEWPVSGERIVGRTNFIAVLSDEGPDADERSVGTVEVLRILADGDLVVTEVEIPEDHVLYRAVSLWTVRDGEVVAAREYWTSPGQDPAPRWRAGYVEPLAAEAAGEDAVTG</sequence>
<keyword evidence="3" id="KW-1185">Reference proteome</keyword>
<dbReference type="Pfam" id="PF12680">
    <property type="entry name" value="SnoaL_2"/>
    <property type="match status" value="1"/>
</dbReference>